<feature type="compositionally biased region" description="Basic and acidic residues" evidence="1">
    <location>
        <begin position="52"/>
        <end position="61"/>
    </location>
</feature>
<feature type="compositionally biased region" description="Basic residues" evidence="1">
    <location>
        <begin position="62"/>
        <end position="74"/>
    </location>
</feature>
<keyword evidence="2" id="KW-1185">Reference proteome</keyword>
<dbReference type="Proteomes" id="UP000887565">
    <property type="component" value="Unplaced"/>
</dbReference>
<feature type="compositionally biased region" description="Polar residues" evidence="1">
    <location>
        <begin position="40"/>
        <end position="51"/>
    </location>
</feature>
<evidence type="ECO:0000313" key="2">
    <source>
        <dbReference type="Proteomes" id="UP000887565"/>
    </source>
</evidence>
<evidence type="ECO:0000256" key="1">
    <source>
        <dbReference type="SAM" id="MobiDB-lite"/>
    </source>
</evidence>
<name>A0A915K659_ROMCU</name>
<feature type="region of interest" description="Disordered" evidence="1">
    <location>
        <begin position="1"/>
        <end position="87"/>
    </location>
</feature>
<reference evidence="3" key="1">
    <citation type="submission" date="2022-11" db="UniProtKB">
        <authorList>
            <consortium name="WormBaseParasite"/>
        </authorList>
    </citation>
    <scope>IDENTIFICATION</scope>
</reference>
<organism evidence="2 3">
    <name type="scientific">Romanomermis culicivorax</name>
    <name type="common">Nematode worm</name>
    <dbReference type="NCBI Taxonomy" id="13658"/>
    <lineage>
        <taxon>Eukaryota</taxon>
        <taxon>Metazoa</taxon>
        <taxon>Ecdysozoa</taxon>
        <taxon>Nematoda</taxon>
        <taxon>Enoplea</taxon>
        <taxon>Dorylaimia</taxon>
        <taxon>Mermithida</taxon>
        <taxon>Mermithoidea</taxon>
        <taxon>Mermithidae</taxon>
        <taxon>Romanomermis</taxon>
    </lineage>
</organism>
<accession>A0A915K659</accession>
<dbReference type="WBParaSite" id="nRc.2.0.1.t33357-RA">
    <property type="protein sequence ID" value="nRc.2.0.1.t33357-RA"/>
    <property type="gene ID" value="nRc.2.0.1.g33357"/>
</dbReference>
<feature type="compositionally biased region" description="Basic and acidic residues" evidence="1">
    <location>
        <begin position="25"/>
        <end position="39"/>
    </location>
</feature>
<sequence length="87" mass="10585">MSIIKERNTEGKERKNQNRKQMQVGEKKNSTSHEKRMWNENRQQTKNGGTNRNKEMKNVDNKRKKYGRKRKPNQNRKQMQVGEKKNR</sequence>
<proteinExistence type="predicted"/>
<dbReference type="AlphaFoldDB" id="A0A915K659"/>
<feature type="compositionally biased region" description="Basic and acidic residues" evidence="1">
    <location>
        <begin position="1"/>
        <end position="16"/>
    </location>
</feature>
<protein>
    <submittedName>
        <fullName evidence="3">Uncharacterized protein</fullName>
    </submittedName>
</protein>
<evidence type="ECO:0000313" key="3">
    <source>
        <dbReference type="WBParaSite" id="nRc.2.0.1.t33357-RA"/>
    </source>
</evidence>